<dbReference type="OrthoDB" id="9810615at2"/>
<dbReference type="HOGENOM" id="CLU_1508688_0_0_11"/>
<dbReference type="PATRIC" id="fig|1348663.4.peg.84"/>
<evidence type="ECO:0000313" key="2">
    <source>
        <dbReference type="EMBL" id="KDN88138.1"/>
    </source>
</evidence>
<dbReference type="Gene3D" id="3.40.50.150">
    <property type="entry name" value="Vaccinia Virus protein VP39"/>
    <property type="match status" value="1"/>
</dbReference>
<feature type="region of interest" description="Disordered" evidence="1">
    <location>
        <begin position="111"/>
        <end position="178"/>
    </location>
</feature>
<name>A0A066Z2Y9_9ACTN</name>
<dbReference type="SUPFAM" id="SSF53335">
    <property type="entry name" value="S-adenosyl-L-methionine-dependent methyltransferases"/>
    <property type="match status" value="1"/>
</dbReference>
<dbReference type="eggNOG" id="COG0500">
    <property type="taxonomic scope" value="Bacteria"/>
</dbReference>
<evidence type="ECO:0000313" key="3">
    <source>
        <dbReference type="Proteomes" id="UP000027178"/>
    </source>
</evidence>
<dbReference type="InterPro" id="IPR029063">
    <property type="entry name" value="SAM-dependent_MTases_sf"/>
</dbReference>
<keyword evidence="3" id="KW-1185">Reference proteome</keyword>
<feature type="compositionally biased region" description="Basic and acidic residues" evidence="1">
    <location>
        <begin position="129"/>
        <end position="153"/>
    </location>
</feature>
<accession>A0A066Z2Y9</accession>
<dbReference type="AlphaFoldDB" id="A0A066Z2Y9"/>
<comment type="caution">
    <text evidence="2">The sequence shown here is derived from an EMBL/GenBank/DDBJ whole genome shotgun (WGS) entry which is preliminary data.</text>
</comment>
<feature type="compositionally biased region" description="Basic and acidic residues" evidence="1">
    <location>
        <begin position="169"/>
        <end position="178"/>
    </location>
</feature>
<organism evidence="2 3">
    <name type="scientific">Kitasatospora cheerisanensis KCTC 2395</name>
    <dbReference type="NCBI Taxonomy" id="1348663"/>
    <lineage>
        <taxon>Bacteria</taxon>
        <taxon>Bacillati</taxon>
        <taxon>Actinomycetota</taxon>
        <taxon>Actinomycetes</taxon>
        <taxon>Kitasatosporales</taxon>
        <taxon>Streptomycetaceae</taxon>
        <taxon>Kitasatospora</taxon>
    </lineage>
</organism>
<dbReference type="GO" id="GO:0032259">
    <property type="term" value="P:methylation"/>
    <property type="evidence" value="ECO:0007669"/>
    <property type="project" value="UniProtKB-KW"/>
</dbReference>
<reference evidence="2 3" key="1">
    <citation type="submission" date="2014-05" db="EMBL/GenBank/DDBJ databases">
        <title>Draft Genome Sequence of Kitasatospora cheerisanensis KCTC 2395.</title>
        <authorList>
            <person name="Nam D.H."/>
        </authorList>
    </citation>
    <scope>NUCLEOTIDE SEQUENCE [LARGE SCALE GENOMIC DNA]</scope>
    <source>
        <strain evidence="2 3">KCTC 2395</strain>
    </source>
</reference>
<dbReference type="GO" id="GO:0008168">
    <property type="term" value="F:methyltransferase activity"/>
    <property type="evidence" value="ECO:0007669"/>
    <property type="project" value="UniProtKB-KW"/>
</dbReference>
<proteinExistence type="predicted"/>
<dbReference type="Proteomes" id="UP000027178">
    <property type="component" value="Unassembled WGS sequence"/>
</dbReference>
<protein>
    <submittedName>
        <fullName evidence="2">SAM-dependent methyltransferase</fullName>
    </submittedName>
</protein>
<keyword evidence="2" id="KW-0808">Transferase</keyword>
<sequence length="178" mass="19085">MDDSLPGLASVGGRYDLILLTAVWMHLDAGQRAAAMATLARLLGEGGRIILSLRHGPVPAGRRMFPVDAAETVALARSHGLVPLHLARREDPRARAGVSWTYLALRAEGETEGEGGGRRGRQSSLPGRRVGDRRRSREQVVRWEAPGARRVDRAASAPITGTAGPAVHRGKDDLRHGS</sequence>
<evidence type="ECO:0000256" key="1">
    <source>
        <dbReference type="SAM" id="MobiDB-lite"/>
    </source>
</evidence>
<keyword evidence="2" id="KW-0489">Methyltransferase</keyword>
<gene>
    <name evidence="2" type="ORF">KCH_01040</name>
</gene>
<dbReference type="EMBL" id="JNBY01000006">
    <property type="protein sequence ID" value="KDN88138.1"/>
    <property type="molecule type" value="Genomic_DNA"/>
</dbReference>